<dbReference type="InterPro" id="IPR011707">
    <property type="entry name" value="Cu-oxidase-like_N"/>
</dbReference>
<feature type="transmembrane region" description="Helical" evidence="8">
    <location>
        <begin position="580"/>
        <end position="600"/>
    </location>
</feature>
<accession>J4U5F6</accession>
<dbReference type="RefSeq" id="XP_014177031.1">
    <property type="nucleotide sequence ID" value="XM_014321556.1"/>
</dbReference>
<dbReference type="FunFam" id="2.60.40.420:FF:000024">
    <property type="entry name" value="FET5p Multicopper oxidase"/>
    <property type="match status" value="1"/>
</dbReference>
<protein>
    <submittedName>
        <fullName evidence="13">Ferro-O2-oxidoreductase</fullName>
    </submittedName>
</protein>
<dbReference type="HOGENOM" id="CLU_006504_7_3_1"/>
<keyword evidence="6" id="KW-1015">Disulfide bond</keyword>
<dbReference type="InterPro" id="IPR001117">
    <property type="entry name" value="Cu-oxidase_2nd"/>
</dbReference>
<dbReference type="GO" id="GO:0033215">
    <property type="term" value="P:reductive iron assimilation"/>
    <property type="evidence" value="ECO:0007669"/>
    <property type="project" value="TreeGrafter"/>
</dbReference>
<dbReference type="Pfam" id="PF00394">
    <property type="entry name" value="Cu-oxidase"/>
    <property type="match status" value="1"/>
</dbReference>
<dbReference type="GO" id="GO:0005507">
    <property type="term" value="F:copper ion binding"/>
    <property type="evidence" value="ECO:0007669"/>
    <property type="project" value="InterPro"/>
</dbReference>
<evidence type="ECO:0000256" key="8">
    <source>
        <dbReference type="SAM" id="Phobius"/>
    </source>
</evidence>
<dbReference type="Proteomes" id="UP000002748">
    <property type="component" value="Unassembled WGS sequence"/>
</dbReference>
<evidence type="ECO:0000313" key="14">
    <source>
        <dbReference type="Proteomes" id="UP000002748"/>
    </source>
</evidence>
<dbReference type="InterPro" id="IPR045087">
    <property type="entry name" value="Cu-oxidase_fam"/>
</dbReference>
<evidence type="ECO:0000256" key="1">
    <source>
        <dbReference type="ARBA" id="ARBA00010609"/>
    </source>
</evidence>
<keyword evidence="4" id="KW-0560">Oxidoreductase</keyword>
<dbReference type="GO" id="GO:0004322">
    <property type="term" value="F:ferroxidase activity"/>
    <property type="evidence" value="ECO:0007669"/>
    <property type="project" value="TreeGrafter"/>
</dbReference>
<evidence type="ECO:0000259" key="10">
    <source>
        <dbReference type="Pfam" id="PF00394"/>
    </source>
</evidence>
<dbReference type="CDD" id="cd13851">
    <property type="entry name" value="CuRO_1_Fet3p"/>
    <property type="match status" value="1"/>
</dbReference>
<keyword evidence="8" id="KW-0812">Transmembrane</keyword>
<evidence type="ECO:0000256" key="3">
    <source>
        <dbReference type="ARBA" id="ARBA00022729"/>
    </source>
</evidence>
<evidence type="ECO:0000256" key="4">
    <source>
        <dbReference type="ARBA" id="ARBA00023002"/>
    </source>
</evidence>
<dbReference type="GeneID" id="25989954"/>
<dbReference type="VEuPathDB" id="FungiDB:A1Q1_06442"/>
<feature type="domain" description="Plastocyanin-like" evidence="11">
    <location>
        <begin position="387"/>
        <end position="523"/>
    </location>
</feature>
<keyword evidence="7" id="KW-0325">Glycoprotein</keyword>
<dbReference type="CDD" id="cd13877">
    <property type="entry name" value="CuRO_2_Fet3p_like"/>
    <property type="match status" value="1"/>
</dbReference>
<dbReference type="InterPro" id="IPR033138">
    <property type="entry name" value="Cu_oxidase_CS"/>
</dbReference>
<dbReference type="PROSITE" id="PS00079">
    <property type="entry name" value="MULTICOPPER_OXIDASE1"/>
    <property type="match status" value="1"/>
</dbReference>
<dbReference type="CDD" id="cd13899">
    <property type="entry name" value="CuRO_3_Fet3p"/>
    <property type="match status" value="1"/>
</dbReference>
<evidence type="ECO:0000256" key="6">
    <source>
        <dbReference type="ARBA" id="ARBA00023157"/>
    </source>
</evidence>
<dbReference type="OrthoDB" id="2121828at2759"/>
<dbReference type="InterPro" id="IPR044130">
    <property type="entry name" value="CuRO_2_Fet3-like"/>
</dbReference>
<gene>
    <name evidence="13" type="ORF">A1Q1_06442</name>
</gene>
<dbReference type="InterPro" id="IPR002355">
    <property type="entry name" value="Cu_oxidase_Cu_BS"/>
</dbReference>
<reference evidence="13 14" key="1">
    <citation type="journal article" date="2012" name="Eukaryot. Cell">
        <title>Draft genome sequence of CBS 2479, the standard type strain of Trichosporon asahii.</title>
        <authorList>
            <person name="Yang R.Y."/>
            <person name="Li H.T."/>
            <person name="Zhu H."/>
            <person name="Zhou G.P."/>
            <person name="Wang M."/>
            <person name="Wang L."/>
        </authorList>
    </citation>
    <scope>NUCLEOTIDE SEQUENCE [LARGE SCALE GENOMIC DNA]</scope>
    <source>
        <strain evidence="14">ATCC 90039 / CBS 2479 / JCM 2466 / KCTC 7840 / NCYC 2677 / UAMH 7654</strain>
    </source>
</reference>
<keyword evidence="3 9" id="KW-0732">Signal</keyword>
<keyword evidence="5" id="KW-0186">Copper</keyword>
<feature type="domain" description="Plastocyanin-like" evidence="10">
    <location>
        <begin position="155"/>
        <end position="298"/>
    </location>
</feature>
<name>J4U5F6_TRIAS</name>
<dbReference type="InterPro" id="IPR008972">
    <property type="entry name" value="Cupredoxin"/>
</dbReference>
<comment type="similarity">
    <text evidence="1">Belongs to the multicopper oxidase family.</text>
</comment>
<organism evidence="13 14">
    <name type="scientific">Trichosporon asahii var. asahii (strain ATCC 90039 / CBS 2479 / JCM 2466 / KCTC 7840 / NBRC 103889/ NCYC 2677 / UAMH 7654)</name>
    <name type="common">Yeast</name>
    <dbReference type="NCBI Taxonomy" id="1186058"/>
    <lineage>
        <taxon>Eukaryota</taxon>
        <taxon>Fungi</taxon>
        <taxon>Dikarya</taxon>
        <taxon>Basidiomycota</taxon>
        <taxon>Agaricomycotina</taxon>
        <taxon>Tremellomycetes</taxon>
        <taxon>Trichosporonales</taxon>
        <taxon>Trichosporonaceae</taxon>
        <taxon>Trichosporon</taxon>
    </lineage>
</organism>
<dbReference type="SUPFAM" id="SSF49503">
    <property type="entry name" value="Cupredoxins"/>
    <property type="match status" value="3"/>
</dbReference>
<keyword evidence="8" id="KW-0472">Membrane</keyword>
<dbReference type="GO" id="GO:0010106">
    <property type="term" value="P:cellular response to iron ion starvation"/>
    <property type="evidence" value="ECO:0007669"/>
    <property type="project" value="TreeGrafter"/>
</dbReference>
<evidence type="ECO:0000256" key="7">
    <source>
        <dbReference type="ARBA" id="ARBA00023180"/>
    </source>
</evidence>
<evidence type="ECO:0000313" key="13">
    <source>
        <dbReference type="EMBL" id="EJT45210.1"/>
    </source>
</evidence>
<keyword evidence="2" id="KW-0479">Metal-binding</keyword>
<evidence type="ECO:0000256" key="5">
    <source>
        <dbReference type="ARBA" id="ARBA00023008"/>
    </source>
</evidence>
<dbReference type="AlphaFoldDB" id="J4U5F6"/>
<comment type="caution">
    <text evidence="13">The sequence shown here is derived from an EMBL/GenBank/DDBJ whole genome shotgun (WGS) entry which is preliminary data.</text>
</comment>
<dbReference type="InterPro" id="IPR011706">
    <property type="entry name" value="Cu-oxidase_C"/>
</dbReference>
<dbReference type="PANTHER" id="PTHR11709:SF361">
    <property type="entry name" value="IRON TRANSPORT MULTICOPPER OXIDASE FET3"/>
    <property type="match status" value="1"/>
</dbReference>
<dbReference type="PROSITE" id="PS00080">
    <property type="entry name" value="MULTICOPPER_OXIDASE2"/>
    <property type="match status" value="1"/>
</dbReference>
<dbReference type="Gene3D" id="2.60.40.420">
    <property type="entry name" value="Cupredoxins - blue copper proteins"/>
    <property type="match status" value="3"/>
</dbReference>
<dbReference type="PANTHER" id="PTHR11709">
    <property type="entry name" value="MULTI-COPPER OXIDASE"/>
    <property type="match status" value="1"/>
</dbReference>
<dbReference type="EMBL" id="ALBS01000332">
    <property type="protein sequence ID" value="EJT45210.1"/>
    <property type="molecule type" value="Genomic_DNA"/>
</dbReference>
<dbReference type="Pfam" id="PF07732">
    <property type="entry name" value="Cu-oxidase_3"/>
    <property type="match status" value="1"/>
</dbReference>
<feature type="chain" id="PRO_5003780387" evidence="9">
    <location>
        <begin position="19"/>
        <end position="636"/>
    </location>
</feature>
<dbReference type="GO" id="GO:0033573">
    <property type="term" value="C:high-affinity iron permease complex"/>
    <property type="evidence" value="ECO:0007669"/>
    <property type="project" value="TreeGrafter"/>
</dbReference>
<evidence type="ECO:0000259" key="11">
    <source>
        <dbReference type="Pfam" id="PF07731"/>
    </source>
</evidence>
<sequence>MVAKAILAASMAAVAAQAKVIEHWWNISYAQANPDGMFERRVIGINGTWPPPVLIADKGDKHIIHATNALGDDNIPTALHAHGMFFNNSAYWDGATGVTQCGIPNGQTLDYEIDLSRNQGTYWVHGHYNGQYVDGLRTVSIIRNPRADNLTWDDEYTLAVSDWYHRQHQDMLDNDFLHWTNPTGAEPVPESALMYVIDKDGNYVGGADKVTDGSVTNDNAKIPFEAGKTYRIRIVNMAALSMFMIKFQDHDMYVIETDGVEVEPYPIDVVTVSVAQRYSILVKAKEKPTQNYGIAVYQSEDMYDVVPDDLILNNTVTLEYFADQERGQEFVIEEYPLINDTEFRPVEKIASAKPDVEFTIHAYFDTFNDGTNRASFTQDGGFQNVTYRSPKVPSIFTAMSMGDDAFKPEVYGQQTGVITYKHMDMIQLTVHNWDAGFHPFHLHGHEFMVIEKSFNVSSDDAIENPPILEDQANPARRDTITIPPEGKVVLRWRADNPGVWFFHCHIDWHLSSGLAMVFVEAPDVMQKNLKIPQQMYEHCQIKDIPTTGNVVGLNSTSDFKGQATGPQPLVMGWTPKAKGVMAACVITVLIGLATIIWYGAGELNEEELEEEVRRAVEAKQNKVPLWKKALGGKQAA</sequence>
<keyword evidence="8" id="KW-1133">Transmembrane helix</keyword>
<proteinExistence type="inferred from homology"/>
<dbReference type="Pfam" id="PF07731">
    <property type="entry name" value="Cu-oxidase_2"/>
    <property type="match status" value="1"/>
</dbReference>
<feature type="signal peptide" evidence="9">
    <location>
        <begin position="1"/>
        <end position="18"/>
    </location>
</feature>
<evidence type="ECO:0000259" key="12">
    <source>
        <dbReference type="Pfam" id="PF07732"/>
    </source>
</evidence>
<evidence type="ECO:0000256" key="2">
    <source>
        <dbReference type="ARBA" id="ARBA00022723"/>
    </source>
</evidence>
<dbReference type="KEGG" id="tasa:A1Q1_06442"/>
<feature type="domain" description="Plastocyanin-like" evidence="12">
    <location>
        <begin position="27"/>
        <end position="145"/>
    </location>
</feature>
<evidence type="ECO:0000256" key="9">
    <source>
        <dbReference type="SAM" id="SignalP"/>
    </source>
</evidence>